<evidence type="ECO:0000256" key="1">
    <source>
        <dbReference type="ARBA" id="ARBA00022729"/>
    </source>
</evidence>
<feature type="signal peptide" evidence="2">
    <location>
        <begin position="1"/>
        <end position="29"/>
    </location>
</feature>
<dbReference type="Gene3D" id="3.40.190.170">
    <property type="entry name" value="Bacterial extracellular solute-binding protein, family 7"/>
    <property type="match status" value="1"/>
</dbReference>
<reference evidence="3 4" key="1">
    <citation type="submission" date="2017-04" db="EMBL/GenBank/DDBJ databases">
        <authorList>
            <person name="Afonso C.L."/>
            <person name="Miller P.J."/>
            <person name="Scott M.A."/>
            <person name="Spackman E."/>
            <person name="Goraichik I."/>
            <person name="Dimitrov K.M."/>
            <person name="Suarez D.L."/>
            <person name="Swayne D.E."/>
        </authorList>
    </citation>
    <scope>NUCLEOTIDE SEQUENCE [LARGE SCALE GENOMIC DNA]</scope>
    <source>
        <strain evidence="3 4">DSM 3385</strain>
    </source>
</reference>
<dbReference type="PANTHER" id="PTHR33376">
    <property type="match status" value="1"/>
</dbReference>
<dbReference type="Proteomes" id="UP000192418">
    <property type="component" value="Unassembled WGS sequence"/>
</dbReference>
<evidence type="ECO:0000313" key="3">
    <source>
        <dbReference type="EMBL" id="SMC65154.1"/>
    </source>
</evidence>
<organism evidence="3 4">
    <name type="scientific">Desulfocicer vacuolatum DSM 3385</name>
    <dbReference type="NCBI Taxonomy" id="1121400"/>
    <lineage>
        <taxon>Bacteria</taxon>
        <taxon>Pseudomonadati</taxon>
        <taxon>Thermodesulfobacteriota</taxon>
        <taxon>Desulfobacteria</taxon>
        <taxon>Desulfobacterales</taxon>
        <taxon>Desulfobacteraceae</taxon>
        <taxon>Desulfocicer</taxon>
    </lineage>
</organism>
<dbReference type="NCBIfam" id="NF037995">
    <property type="entry name" value="TRAP_S1"/>
    <property type="match status" value="1"/>
</dbReference>
<sequence length="347" mass="37920">MKYAKAVKCMIVAISFIALCGFISTSAVAADKVYKWRAQTYAVPGSVGYKALETSLKDLKAASNGRLDIKLYGVGSLVGPFEQLDAMGMGIFECGFNAPAYYAGKDPAFAALFSLMSIWESTSDVKIWSYYFGGLELARELYGKYKVHYVGPALVGAEPIMSKVPLKQLSDFNGIKIRTAGGLTSELFKKLGASPVKMGGGELYTGLDTGVVDAAEFVSLAENHDIGLQEVTEYVLYPSFHGNTATCDFTVNQKAWNKLPDDLKALMESWVFELDARFDYQSAAESARALQKMKKKGLVHTQLSSEDMAKARQISLDVANEWKKKSPMSAKVIDSILDYLKLTGSIK</sequence>
<accession>A0A1W2AX01</accession>
<protein>
    <submittedName>
        <fullName evidence="3">TRAP-type mannitol/chloroaromatic compound transport system, substrate-binding protein</fullName>
    </submittedName>
</protein>
<dbReference type="GO" id="GO:0055085">
    <property type="term" value="P:transmembrane transport"/>
    <property type="evidence" value="ECO:0007669"/>
    <property type="project" value="InterPro"/>
</dbReference>
<evidence type="ECO:0000256" key="2">
    <source>
        <dbReference type="SAM" id="SignalP"/>
    </source>
</evidence>
<dbReference type="OrthoDB" id="8912194at2"/>
<dbReference type="EMBL" id="FWXY01000006">
    <property type="protein sequence ID" value="SMC65154.1"/>
    <property type="molecule type" value="Genomic_DNA"/>
</dbReference>
<dbReference type="InterPro" id="IPR018389">
    <property type="entry name" value="DctP_fam"/>
</dbReference>
<dbReference type="STRING" id="1121400.SAMN02746065_106121"/>
<proteinExistence type="predicted"/>
<name>A0A1W2AX01_9BACT</name>
<dbReference type="Pfam" id="PF03480">
    <property type="entry name" value="DctP"/>
    <property type="match status" value="1"/>
</dbReference>
<dbReference type="PANTHER" id="PTHR33376:SF5">
    <property type="entry name" value="EXTRACYTOPLASMIC SOLUTE RECEPTOR PROTEIN"/>
    <property type="match status" value="1"/>
</dbReference>
<dbReference type="AlphaFoldDB" id="A0A1W2AX01"/>
<gene>
    <name evidence="3" type="ORF">SAMN02746065_106121</name>
</gene>
<evidence type="ECO:0000313" key="4">
    <source>
        <dbReference type="Proteomes" id="UP000192418"/>
    </source>
</evidence>
<keyword evidence="1 2" id="KW-0732">Signal</keyword>
<dbReference type="InterPro" id="IPR038404">
    <property type="entry name" value="TRAP_DctP_sf"/>
</dbReference>
<dbReference type="RefSeq" id="WP_084068067.1">
    <property type="nucleotide sequence ID" value="NZ_FWXY01000006.1"/>
</dbReference>
<keyword evidence="4" id="KW-1185">Reference proteome</keyword>
<feature type="chain" id="PRO_5013184564" evidence="2">
    <location>
        <begin position="30"/>
        <end position="347"/>
    </location>
</feature>